<dbReference type="InterPro" id="IPR057229">
    <property type="entry name" value="DUF7907"/>
</dbReference>
<dbReference type="AlphaFoldDB" id="A0A9P8CDE7"/>
<accession>A0A9P8CDE7</accession>
<name>A0A9P8CDE7_9HELO</name>
<protein>
    <recommendedName>
        <fullName evidence="2">DUF7907 domain-containing protein</fullName>
    </recommendedName>
</protein>
<evidence type="ECO:0000259" key="2">
    <source>
        <dbReference type="Pfam" id="PF25484"/>
    </source>
</evidence>
<evidence type="ECO:0000313" key="4">
    <source>
        <dbReference type="Proteomes" id="UP000887226"/>
    </source>
</evidence>
<dbReference type="Proteomes" id="UP000887226">
    <property type="component" value="Unassembled WGS sequence"/>
</dbReference>
<sequence>MRSVLNILLLMGAAVPALAQNYSAYQITEQSKPFNLVIESENKSLNGGLLGGCHNGAAHEGVCWVEPSFNHTSSYVSFQFNTTRTICTVTNETGTFPYDCGTPAVNATIGKTGWLTWKLVLAAGSIPPYVDQAVSLINPLTSNIAQAEISFISENAPELYVAFDNQQRMNIQSYLDDSLEPGSEYLASPRAYYRWVICHTSYSGYMYTALAWVLGPGRPQNPTCECVTVKRVWI</sequence>
<feature type="chain" id="PRO_5040294651" description="DUF7907 domain-containing protein" evidence="1">
    <location>
        <begin position="20"/>
        <end position="234"/>
    </location>
</feature>
<reference evidence="3" key="1">
    <citation type="journal article" date="2021" name="IMA Fungus">
        <title>Genomic characterization of three marine fungi, including Emericellopsis atlantica sp. nov. with signatures of a generalist lifestyle and marine biomass degradation.</title>
        <authorList>
            <person name="Hagestad O.C."/>
            <person name="Hou L."/>
            <person name="Andersen J.H."/>
            <person name="Hansen E.H."/>
            <person name="Altermark B."/>
            <person name="Li C."/>
            <person name="Kuhnert E."/>
            <person name="Cox R.J."/>
            <person name="Crous P.W."/>
            <person name="Spatafora J.W."/>
            <person name="Lail K."/>
            <person name="Amirebrahimi M."/>
            <person name="Lipzen A."/>
            <person name="Pangilinan J."/>
            <person name="Andreopoulos W."/>
            <person name="Hayes R.D."/>
            <person name="Ng V."/>
            <person name="Grigoriev I.V."/>
            <person name="Jackson S.A."/>
            <person name="Sutton T.D.S."/>
            <person name="Dobson A.D.W."/>
            <person name="Rama T."/>
        </authorList>
    </citation>
    <scope>NUCLEOTIDE SEQUENCE</scope>
    <source>
        <strain evidence="3">TRa3180A</strain>
    </source>
</reference>
<organism evidence="3 4">
    <name type="scientific">Calycina marina</name>
    <dbReference type="NCBI Taxonomy" id="1763456"/>
    <lineage>
        <taxon>Eukaryota</taxon>
        <taxon>Fungi</taxon>
        <taxon>Dikarya</taxon>
        <taxon>Ascomycota</taxon>
        <taxon>Pezizomycotina</taxon>
        <taxon>Leotiomycetes</taxon>
        <taxon>Helotiales</taxon>
        <taxon>Pezizellaceae</taxon>
        <taxon>Calycina</taxon>
    </lineage>
</organism>
<proteinExistence type="predicted"/>
<gene>
    <name evidence="3" type="ORF">BJ878DRAFT_515039</name>
</gene>
<dbReference type="Pfam" id="PF25484">
    <property type="entry name" value="DUF7907"/>
    <property type="match status" value="1"/>
</dbReference>
<evidence type="ECO:0000256" key="1">
    <source>
        <dbReference type="SAM" id="SignalP"/>
    </source>
</evidence>
<keyword evidence="4" id="KW-1185">Reference proteome</keyword>
<dbReference type="EMBL" id="MU254065">
    <property type="protein sequence ID" value="KAG9242520.1"/>
    <property type="molecule type" value="Genomic_DNA"/>
</dbReference>
<feature type="signal peptide" evidence="1">
    <location>
        <begin position="1"/>
        <end position="19"/>
    </location>
</feature>
<evidence type="ECO:0000313" key="3">
    <source>
        <dbReference type="EMBL" id="KAG9242520.1"/>
    </source>
</evidence>
<feature type="domain" description="DUF7907" evidence="2">
    <location>
        <begin position="31"/>
        <end position="231"/>
    </location>
</feature>
<comment type="caution">
    <text evidence="3">The sequence shown here is derived from an EMBL/GenBank/DDBJ whole genome shotgun (WGS) entry which is preliminary data.</text>
</comment>
<keyword evidence="1" id="KW-0732">Signal</keyword>
<dbReference type="OrthoDB" id="3515453at2759"/>